<dbReference type="Pfam" id="PF13560">
    <property type="entry name" value="HTH_31"/>
    <property type="match status" value="1"/>
</dbReference>
<dbReference type="SMART" id="SM00530">
    <property type="entry name" value="HTH_XRE"/>
    <property type="match status" value="1"/>
</dbReference>
<feature type="domain" description="HTH cro/C1-type" evidence="1">
    <location>
        <begin position="22"/>
        <end position="61"/>
    </location>
</feature>
<organism evidence="2 3">
    <name type="scientific">Streptomyces bohaiensis</name>
    <dbReference type="NCBI Taxonomy" id="1431344"/>
    <lineage>
        <taxon>Bacteria</taxon>
        <taxon>Bacillati</taxon>
        <taxon>Actinomycetota</taxon>
        <taxon>Actinomycetes</taxon>
        <taxon>Kitasatosporales</taxon>
        <taxon>Streptomycetaceae</taxon>
        <taxon>Streptomyces</taxon>
    </lineage>
</organism>
<dbReference type="Pfam" id="PF19054">
    <property type="entry name" value="DUF5753"/>
    <property type="match status" value="1"/>
</dbReference>
<name>A0ABX1CAH2_9ACTN</name>
<dbReference type="RefSeq" id="WP_168086987.1">
    <property type="nucleotide sequence ID" value="NZ_BHZH01000147.1"/>
</dbReference>
<dbReference type="CDD" id="cd00093">
    <property type="entry name" value="HTH_XRE"/>
    <property type="match status" value="1"/>
</dbReference>
<dbReference type="EMBL" id="JAAVJC010000017">
    <property type="protein sequence ID" value="NJQ14154.1"/>
    <property type="molecule type" value="Genomic_DNA"/>
</dbReference>
<dbReference type="SUPFAM" id="SSF47413">
    <property type="entry name" value="lambda repressor-like DNA-binding domains"/>
    <property type="match status" value="1"/>
</dbReference>
<reference evidence="2 3" key="1">
    <citation type="submission" date="2020-03" db="EMBL/GenBank/DDBJ databases">
        <title>Draft genome of Streptomyces sp. ventii, isolated from the Axial Seamount in the Pacific Ocean, and resequencing of the two type strains Streptomyces lonarensis strain NCL 716 and Streptomyces bohaiensis strain 11A07.</title>
        <authorList>
            <person name="Loughran R.M."/>
            <person name="Pfannmuller K.M."/>
            <person name="Wasson B.J."/>
            <person name="Deadmond M.C."/>
            <person name="Paddock B.E."/>
            <person name="Koyack M.J."/>
            <person name="Gallegos D.A."/>
            <person name="Mitchell E.A."/>
            <person name="Ushijima B."/>
            <person name="Saw J.H."/>
            <person name="Mcphail K.L."/>
            <person name="Videau P."/>
        </authorList>
    </citation>
    <scope>NUCLEOTIDE SEQUENCE [LARGE SCALE GENOMIC DNA]</scope>
    <source>
        <strain evidence="2 3">11A07</strain>
    </source>
</reference>
<sequence>MPARARDLNPDLSARHLFGAELRMLREQRGYTLESLASSLKRSKSAISRYETAESMIPPDLPGALDVLLEANGLFTKLYRLARKEIHPDQFRRRMELEDRAVHFGEYTGQIVSGLVQTPAYAEAQFRAADPCAEDSRIADLVTARMTRQLRWAPHGPGRLALLLDEAVIRRQVGSRAVMREQLSILCELALTPRTTIQVLPFSHGVHALMGGTLTLLVLEDGTRVAYEESISTGTLVEDNEGVLMRQWHYDLLRASALSPEQSRGMMREAMRSFE</sequence>
<dbReference type="Gene3D" id="1.10.260.40">
    <property type="entry name" value="lambda repressor-like DNA-binding domains"/>
    <property type="match status" value="1"/>
</dbReference>
<gene>
    <name evidence="2" type="ORF">HCN52_04180</name>
</gene>
<keyword evidence="3" id="KW-1185">Reference proteome</keyword>
<protein>
    <submittedName>
        <fullName evidence="2">Helix-turn-helix domain-containing protein</fullName>
    </submittedName>
</protein>
<evidence type="ECO:0000313" key="3">
    <source>
        <dbReference type="Proteomes" id="UP000727056"/>
    </source>
</evidence>
<evidence type="ECO:0000259" key="1">
    <source>
        <dbReference type="PROSITE" id="PS50943"/>
    </source>
</evidence>
<proteinExistence type="predicted"/>
<dbReference type="Proteomes" id="UP000727056">
    <property type="component" value="Unassembled WGS sequence"/>
</dbReference>
<evidence type="ECO:0000313" key="2">
    <source>
        <dbReference type="EMBL" id="NJQ14154.1"/>
    </source>
</evidence>
<dbReference type="InterPro" id="IPR010982">
    <property type="entry name" value="Lambda_DNA-bd_dom_sf"/>
</dbReference>
<dbReference type="InterPro" id="IPR043917">
    <property type="entry name" value="DUF5753"/>
</dbReference>
<accession>A0ABX1CAH2</accession>
<dbReference type="PROSITE" id="PS50943">
    <property type="entry name" value="HTH_CROC1"/>
    <property type="match status" value="1"/>
</dbReference>
<comment type="caution">
    <text evidence="2">The sequence shown here is derived from an EMBL/GenBank/DDBJ whole genome shotgun (WGS) entry which is preliminary data.</text>
</comment>
<dbReference type="InterPro" id="IPR001387">
    <property type="entry name" value="Cro/C1-type_HTH"/>
</dbReference>